<name>A0A0D0QV53_STAGA</name>
<dbReference type="OrthoDB" id="9809878at2"/>
<dbReference type="GO" id="GO:0006260">
    <property type="term" value="P:DNA replication"/>
    <property type="evidence" value="ECO:0007669"/>
    <property type="project" value="InterPro"/>
</dbReference>
<dbReference type="PANTHER" id="PTHR10302">
    <property type="entry name" value="SINGLE-STRANDED DNA-BINDING PROTEIN"/>
    <property type="match status" value="1"/>
</dbReference>
<accession>A0A0D0QV53</accession>
<comment type="caution">
    <text evidence="2">Lacks conserved residue(s) required for the propagation of feature annotation.</text>
</comment>
<sequence length="139" mass="15890">MINNIVIVGRLTKDPQIYEKEGKKLATFCVAVNRSYKDKDQNTICDYLYCKAFGKLAHNIEHYINQGSLVGVTGQLQSSKYEKEGQTHFVSEIFVESIKFMSKRVTKESTSLYETIPLDAQQQLTEQSEIANNKLFEIV</sequence>
<dbReference type="Pfam" id="PF00436">
    <property type="entry name" value="SSB"/>
    <property type="match status" value="1"/>
</dbReference>
<dbReference type="GO" id="GO:0003697">
    <property type="term" value="F:single-stranded DNA binding"/>
    <property type="evidence" value="ECO:0007669"/>
    <property type="project" value="UniProtKB-UniRule"/>
</dbReference>
<dbReference type="CDD" id="cd04496">
    <property type="entry name" value="SSB_OBF"/>
    <property type="match status" value="1"/>
</dbReference>
<protein>
    <recommendedName>
        <fullName evidence="2 3">Single-stranded DNA-binding protein</fullName>
        <shortName evidence="2">SSB</shortName>
    </recommendedName>
</protein>
<dbReference type="PANTHER" id="PTHR10302:SF27">
    <property type="entry name" value="SINGLE-STRANDED DNA-BINDING PROTEIN"/>
    <property type="match status" value="1"/>
</dbReference>
<proteinExistence type="inferred from homology"/>
<dbReference type="Proteomes" id="UP000255277">
    <property type="component" value="Unassembled WGS sequence"/>
</dbReference>
<evidence type="ECO:0000313" key="6">
    <source>
        <dbReference type="Proteomes" id="UP000255277"/>
    </source>
</evidence>
<dbReference type="RefSeq" id="WP_042739530.1">
    <property type="nucleotide sequence ID" value="NZ_BKAX01000008.1"/>
</dbReference>
<organism evidence="5 6">
    <name type="scientific">Staphylococcus gallinarum</name>
    <dbReference type="NCBI Taxonomy" id="1293"/>
    <lineage>
        <taxon>Bacteria</taxon>
        <taxon>Bacillati</taxon>
        <taxon>Bacillota</taxon>
        <taxon>Bacilli</taxon>
        <taxon>Bacillales</taxon>
        <taxon>Staphylococcaceae</taxon>
        <taxon>Staphylococcus</taxon>
    </lineage>
</organism>
<dbReference type="InterPro" id="IPR012340">
    <property type="entry name" value="NA-bd_OB-fold"/>
</dbReference>
<evidence type="ECO:0000256" key="1">
    <source>
        <dbReference type="ARBA" id="ARBA00023125"/>
    </source>
</evidence>
<dbReference type="EMBL" id="BKAX01000008">
    <property type="protein sequence ID" value="GEQ06717.1"/>
    <property type="molecule type" value="Genomic_DNA"/>
</dbReference>
<dbReference type="Proteomes" id="UP000321057">
    <property type="component" value="Unassembled WGS sequence"/>
</dbReference>
<dbReference type="PROSITE" id="PS50935">
    <property type="entry name" value="SSB"/>
    <property type="match status" value="1"/>
</dbReference>
<reference evidence="5 6" key="1">
    <citation type="submission" date="2018-06" db="EMBL/GenBank/DDBJ databases">
        <authorList>
            <consortium name="Pathogen Informatics"/>
            <person name="Doyle S."/>
        </authorList>
    </citation>
    <scope>NUCLEOTIDE SEQUENCE [LARGE SCALE GENOMIC DNA]</scope>
    <source>
        <strain evidence="5 6">NCTC12195</strain>
    </source>
</reference>
<dbReference type="InterPro" id="IPR000424">
    <property type="entry name" value="Primosome_PriB/ssb"/>
</dbReference>
<evidence type="ECO:0000313" key="7">
    <source>
        <dbReference type="Proteomes" id="UP000321057"/>
    </source>
</evidence>
<dbReference type="NCBIfam" id="TIGR00621">
    <property type="entry name" value="ssb"/>
    <property type="match status" value="1"/>
</dbReference>
<evidence type="ECO:0000313" key="4">
    <source>
        <dbReference type="EMBL" id="GEQ06717.1"/>
    </source>
</evidence>
<gene>
    <name evidence="5" type="primary">ssb_5</name>
    <name evidence="5" type="ORF">NCTC12195_03747</name>
    <name evidence="4" type="ORF">SGA02_25450</name>
</gene>
<dbReference type="STRING" id="1293.SH09_10130"/>
<dbReference type="PIRSF" id="PIRSF002070">
    <property type="entry name" value="SSB"/>
    <property type="match status" value="1"/>
</dbReference>
<dbReference type="InterPro" id="IPR011344">
    <property type="entry name" value="ssDNA-bd"/>
</dbReference>
<dbReference type="SUPFAM" id="SSF50249">
    <property type="entry name" value="Nucleic acid-binding proteins"/>
    <property type="match status" value="1"/>
</dbReference>
<keyword evidence="7" id="KW-1185">Reference proteome</keyword>
<evidence type="ECO:0000256" key="2">
    <source>
        <dbReference type="HAMAP-Rule" id="MF_00984"/>
    </source>
</evidence>
<reference evidence="4 7" key="2">
    <citation type="submission" date="2019-07" db="EMBL/GenBank/DDBJ databases">
        <title>Whole genome shotgun sequence of Staphylococcus gallinarum NBRC 109767.</title>
        <authorList>
            <person name="Hosoyama A."/>
            <person name="Uohara A."/>
            <person name="Ohji S."/>
            <person name="Ichikawa N."/>
        </authorList>
    </citation>
    <scope>NUCLEOTIDE SEQUENCE [LARGE SCALE GENOMIC DNA]</scope>
    <source>
        <strain evidence="4 7">NBRC 109767</strain>
    </source>
</reference>
<dbReference type="HAMAP" id="MF_00984">
    <property type="entry name" value="SSB"/>
    <property type="match status" value="1"/>
</dbReference>
<evidence type="ECO:0000256" key="3">
    <source>
        <dbReference type="PIRNR" id="PIRNR002070"/>
    </source>
</evidence>
<keyword evidence="1 2" id="KW-0238">DNA-binding</keyword>
<comment type="subunit">
    <text evidence="2">Homotetramer.</text>
</comment>
<dbReference type="GO" id="GO:0009295">
    <property type="term" value="C:nucleoid"/>
    <property type="evidence" value="ECO:0007669"/>
    <property type="project" value="TreeGrafter"/>
</dbReference>
<evidence type="ECO:0000313" key="5">
    <source>
        <dbReference type="EMBL" id="SUM34232.1"/>
    </source>
</evidence>
<dbReference type="Gene3D" id="2.40.50.140">
    <property type="entry name" value="Nucleic acid-binding proteins"/>
    <property type="match status" value="1"/>
</dbReference>
<dbReference type="EMBL" id="UHDK01000001">
    <property type="protein sequence ID" value="SUM34232.1"/>
    <property type="molecule type" value="Genomic_DNA"/>
</dbReference>
<dbReference type="AlphaFoldDB" id="A0A0D0QV53"/>